<proteinExistence type="predicted"/>
<sequence>MNTNCFLEGVHCPVDVVSGDQMTKAKRHELFGRVDGGAQSIQCEHFQRQKIIQGTGLPCPSTSARINLRTNRLDAYLPHPNKKMDGFDYSEDFDGVQCWNKKKVYINMKCIVSNGGHQIRSLREVYWFVQGQLKVLQNEPHLYFANVLDGDFAHASFPKFEYAASLPEYENVRHRMYIGDLKGYFDWFKTL</sequence>
<evidence type="ECO:0000313" key="1">
    <source>
        <dbReference type="EMBL" id="QHT90655.1"/>
    </source>
</evidence>
<protein>
    <submittedName>
        <fullName evidence="1">Uncharacterized protein</fullName>
    </submittedName>
</protein>
<dbReference type="EMBL" id="MN740156">
    <property type="protein sequence ID" value="QHT90655.1"/>
    <property type="molecule type" value="Genomic_DNA"/>
</dbReference>
<name>A0A6C0IDZ0_9ZZZZ</name>
<organism evidence="1">
    <name type="scientific">viral metagenome</name>
    <dbReference type="NCBI Taxonomy" id="1070528"/>
    <lineage>
        <taxon>unclassified sequences</taxon>
        <taxon>metagenomes</taxon>
        <taxon>organismal metagenomes</taxon>
    </lineage>
</organism>
<dbReference type="AlphaFoldDB" id="A0A6C0IDZ0"/>
<accession>A0A6C0IDZ0</accession>
<reference evidence="1" key="1">
    <citation type="journal article" date="2020" name="Nature">
        <title>Giant virus diversity and host interactions through global metagenomics.</title>
        <authorList>
            <person name="Schulz F."/>
            <person name="Roux S."/>
            <person name="Paez-Espino D."/>
            <person name="Jungbluth S."/>
            <person name="Walsh D.A."/>
            <person name="Denef V.J."/>
            <person name="McMahon K.D."/>
            <person name="Konstantinidis K.T."/>
            <person name="Eloe-Fadrosh E.A."/>
            <person name="Kyrpides N.C."/>
            <person name="Woyke T."/>
        </authorList>
    </citation>
    <scope>NUCLEOTIDE SEQUENCE</scope>
    <source>
        <strain evidence="1">GVMAG-M-3300023184-71</strain>
    </source>
</reference>